<name>A0AAV5N333_9GAMM</name>
<keyword evidence="2" id="KW-1185">Reference proteome</keyword>
<accession>A0AAV5N333</accession>
<reference evidence="1" key="1">
    <citation type="submission" date="2022-06" db="EMBL/GenBank/DDBJ databases">
        <title>Draft genome sequences of Leminorella grimontii str. JCM5902.</title>
        <authorList>
            <person name="Wakabayashi Y."/>
            <person name="Kojima K."/>
        </authorList>
    </citation>
    <scope>NUCLEOTIDE SEQUENCE</scope>
    <source>
        <strain evidence="1">JCM 5902</strain>
    </source>
</reference>
<dbReference type="AlphaFoldDB" id="A0AAV5N333"/>
<evidence type="ECO:0000313" key="2">
    <source>
        <dbReference type="Proteomes" id="UP001058124"/>
    </source>
</evidence>
<comment type="caution">
    <text evidence="1">The sequence shown here is derived from an EMBL/GenBank/DDBJ whole genome shotgun (WGS) entry which is preliminary data.</text>
</comment>
<dbReference type="EMBL" id="BRLH01000002">
    <property type="protein sequence ID" value="GKX55313.1"/>
    <property type="molecule type" value="Genomic_DNA"/>
</dbReference>
<dbReference type="RefSeq" id="WP_027274234.1">
    <property type="nucleotide sequence ID" value="NZ_BRLH01000002.1"/>
</dbReference>
<organism evidence="1 2">
    <name type="scientific">Leminorella grimontii</name>
    <dbReference type="NCBI Taxonomy" id="82981"/>
    <lineage>
        <taxon>Bacteria</taxon>
        <taxon>Pseudomonadati</taxon>
        <taxon>Pseudomonadota</taxon>
        <taxon>Gammaproteobacteria</taxon>
        <taxon>Enterobacterales</taxon>
        <taxon>Budviciaceae</taxon>
        <taxon>Leminorella</taxon>
    </lineage>
</organism>
<gene>
    <name evidence="1" type="ORF">SOASR030_14250</name>
</gene>
<proteinExistence type="predicted"/>
<sequence length="152" mass="17445">MIQFESLYNILNDWDKLHHAIAFDEWVANQDRNLGNVIIGINNSVTLIDHSSLPVHLTWTPEMLDIALEPRNILSDVFREIPTLQQKMGILEGASHQQLSLNLIKEELMHWANKMLNNEQIEKLTTFLECRAEFSHDRLSKKYGVLALAGVA</sequence>
<protein>
    <submittedName>
        <fullName evidence="1">Uncharacterized protein</fullName>
    </submittedName>
</protein>
<evidence type="ECO:0000313" key="1">
    <source>
        <dbReference type="EMBL" id="GKX55313.1"/>
    </source>
</evidence>
<dbReference type="Proteomes" id="UP001058124">
    <property type="component" value="Unassembled WGS sequence"/>
</dbReference>